<accession>A0AA38CAA4</accession>
<protein>
    <submittedName>
        <fullName evidence="2">Uncharacterized protein</fullName>
    </submittedName>
</protein>
<feature type="non-terminal residue" evidence="2">
    <location>
        <position position="52"/>
    </location>
</feature>
<sequence length="52" mass="5958">VNNALVKVSIDVAQRNIEKSSTIKVMREEIKAKDAEIMCVKQENDLEQKKNQ</sequence>
<feature type="non-terminal residue" evidence="2">
    <location>
        <position position="1"/>
    </location>
</feature>
<feature type="coiled-coil region" evidence="1">
    <location>
        <begin position="23"/>
        <end position="52"/>
    </location>
</feature>
<gene>
    <name evidence="2" type="ORF">KI387_041322</name>
</gene>
<evidence type="ECO:0000313" key="3">
    <source>
        <dbReference type="Proteomes" id="UP000824469"/>
    </source>
</evidence>
<reference evidence="2 3" key="1">
    <citation type="journal article" date="2021" name="Nat. Plants">
        <title>The Taxus genome provides insights into paclitaxel biosynthesis.</title>
        <authorList>
            <person name="Xiong X."/>
            <person name="Gou J."/>
            <person name="Liao Q."/>
            <person name="Li Y."/>
            <person name="Zhou Q."/>
            <person name="Bi G."/>
            <person name="Li C."/>
            <person name="Du R."/>
            <person name="Wang X."/>
            <person name="Sun T."/>
            <person name="Guo L."/>
            <person name="Liang H."/>
            <person name="Lu P."/>
            <person name="Wu Y."/>
            <person name="Zhang Z."/>
            <person name="Ro D.K."/>
            <person name="Shang Y."/>
            <person name="Huang S."/>
            <person name="Yan J."/>
        </authorList>
    </citation>
    <scope>NUCLEOTIDE SEQUENCE [LARGE SCALE GENOMIC DNA]</scope>
    <source>
        <strain evidence="2">Ta-2019</strain>
    </source>
</reference>
<dbReference type="EMBL" id="JAHRHJ020001101">
    <property type="protein sequence ID" value="KAH9293474.1"/>
    <property type="molecule type" value="Genomic_DNA"/>
</dbReference>
<evidence type="ECO:0000256" key="1">
    <source>
        <dbReference type="SAM" id="Coils"/>
    </source>
</evidence>
<name>A0AA38CAA4_TAXCH</name>
<evidence type="ECO:0000313" key="2">
    <source>
        <dbReference type="EMBL" id="KAH9293474.1"/>
    </source>
</evidence>
<dbReference type="Proteomes" id="UP000824469">
    <property type="component" value="Unassembled WGS sequence"/>
</dbReference>
<comment type="caution">
    <text evidence="2">The sequence shown here is derived from an EMBL/GenBank/DDBJ whole genome shotgun (WGS) entry which is preliminary data.</text>
</comment>
<dbReference type="AlphaFoldDB" id="A0AA38CAA4"/>
<keyword evidence="1" id="KW-0175">Coiled coil</keyword>
<organism evidence="2 3">
    <name type="scientific">Taxus chinensis</name>
    <name type="common">Chinese yew</name>
    <name type="synonym">Taxus wallichiana var. chinensis</name>
    <dbReference type="NCBI Taxonomy" id="29808"/>
    <lineage>
        <taxon>Eukaryota</taxon>
        <taxon>Viridiplantae</taxon>
        <taxon>Streptophyta</taxon>
        <taxon>Embryophyta</taxon>
        <taxon>Tracheophyta</taxon>
        <taxon>Spermatophyta</taxon>
        <taxon>Pinopsida</taxon>
        <taxon>Pinidae</taxon>
        <taxon>Conifers II</taxon>
        <taxon>Cupressales</taxon>
        <taxon>Taxaceae</taxon>
        <taxon>Taxus</taxon>
    </lineage>
</organism>
<keyword evidence="3" id="KW-1185">Reference proteome</keyword>
<proteinExistence type="predicted"/>